<dbReference type="Pfam" id="PF01266">
    <property type="entry name" value="DAO"/>
    <property type="match status" value="1"/>
</dbReference>
<dbReference type="PRINTS" id="PR00420">
    <property type="entry name" value="RNGMNOXGNASE"/>
</dbReference>
<dbReference type="GO" id="GO:0016705">
    <property type="term" value="F:oxidoreductase activity, acting on paired donors, with incorporation or reduction of molecular oxygen"/>
    <property type="evidence" value="ECO:0007669"/>
    <property type="project" value="UniProtKB-ARBA"/>
</dbReference>
<gene>
    <name evidence="7" type="ORF">SAMN05421659_101399</name>
</gene>
<dbReference type="Gene3D" id="2.102.10.10">
    <property type="entry name" value="Rieske [2Fe-2S] iron-sulphur domain"/>
    <property type="match status" value="1"/>
</dbReference>
<dbReference type="Proteomes" id="UP000199701">
    <property type="component" value="Unassembled WGS sequence"/>
</dbReference>
<evidence type="ECO:0000313" key="7">
    <source>
        <dbReference type="EMBL" id="SEV85975.1"/>
    </source>
</evidence>
<evidence type="ECO:0000256" key="3">
    <source>
        <dbReference type="ARBA" id="ARBA00023004"/>
    </source>
</evidence>
<dbReference type="SUPFAM" id="SSF50022">
    <property type="entry name" value="ISP domain"/>
    <property type="match status" value="1"/>
</dbReference>
<sequence>MKSIWTDSVKPPTFKKLKGQINTDVLIIGGGICGILCAFFLKQQGIDYILVEGDTIGSGITKNTTAKITSQHGLIYDKLIRSAGHEKAKMYLDANQLAISKYREVCKNIECNFEDKCAYTYTLTDIKKIEKEVRAVNSLGFNCDYVDKTNLPFDIKGAIEFQNQAQFNPLKFIYEISKDLNIYENSFIKDIGLDDHIAFTNDAVITAKNFIVTTHFPFINTHGSYFLKMYQHRSYAIALENAQNVNGMFVDEAKNGMSFRNYENLLIVGGGDHRTGKSGGNYTELRQFVQKYYPNSVEKYNWATQDCMSLDGIPYIGHYSKSTANLFVASGFNKWGISSSMVSAMILSDMVVGKTNEFQEVFSPHRSMLKLQLLVNGFEAVTNLLTVSTKRCPHMGCALKWNGTEFSWDCPCHGSRFEENGKLIDNPSTGSCKSLKKS</sequence>
<feature type="transmembrane region" description="Helical" evidence="5">
    <location>
        <begin position="21"/>
        <end position="41"/>
    </location>
</feature>
<organism evidence="7 8">
    <name type="scientific">[Clostridium] fimetarium</name>
    <dbReference type="NCBI Taxonomy" id="99656"/>
    <lineage>
        <taxon>Bacteria</taxon>
        <taxon>Bacillati</taxon>
        <taxon>Bacillota</taxon>
        <taxon>Clostridia</taxon>
        <taxon>Lachnospirales</taxon>
        <taxon>Lachnospiraceae</taxon>
    </lineage>
</organism>
<dbReference type="EMBL" id="FOJI01000001">
    <property type="protein sequence ID" value="SEV85975.1"/>
    <property type="molecule type" value="Genomic_DNA"/>
</dbReference>
<dbReference type="AlphaFoldDB" id="A0A1I0MBV5"/>
<keyword evidence="5" id="KW-1133">Transmembrane helix</keyword>
<keyword evidence="5" id="KW-0812">Transmembrane</keyword>
<dbReference type="PANTHER" id="PTHR13847">
    <property type="entry name" value="SARCOSINE DEHYDROGENASE-RELATED"/>
    <property type="match status" value="1"/>
</dbReference>
<proteinExistence type="predicted"/>
<reference evidence="7 8" key="1">
    <citation type="submission" date="2016-10" db="EMBL/GenBank/DDBJ databases">
        <authorList>
            <person name="de Groot N.N."/>
        </authorList>
    </citation>
    <scope>NUCLEOTIDE SEQUENCE [LARGE SCALE GENOMIC DNA]</scope>
    <source>
        <strain evidence="7 8">DSM 9179</strain>
    </source>
</reference>
<protein>
    <submittedName>
        <fullName evidence="7">Glycine/D-amino acid oxidase</fullName>
    </submittedName>
</protein>
<evidence type="ECO:0000256" key="4">
    <source>
        <dbReference type="ARBA" id="ARBA00023014"/>
    </source>
</evidence>
<evidence type="ECO:0000256" key="1">
    <source>
        <dbReference type="ARBA" id="ARBA00022714"/>
    </source>
</evidence>
<evidence type="ECO:0000256" key="2">
    <source>
        <dbReference type="ARBA" id="ARBA00022723"/>
    </source>
</evidence>
<dbReference type="GO" id="GO:0051537">
    <property type="term" value="F:2 iron, 2 sulfur cluster binding"/>
    <property type="evidence" value="ECO:0007669"/>
    <property type="project" value="UniProtKB-KW"/>
</dbReference>
<evidence type="ECO:0000256" key="5">
    <source>
        <dbReference type="SAM" id="Phobius"/>
    </source>
</evidence>
<dbReference type="InterPro" id="IPR036188">
    <property type="entry name" value="FAD/NAD-bd_sf"/>
</dbReference>
<feature type="domain" description="Rieske" evidence="6">
    <location>
        <begin position="391"/>
        <end position="438"/>
    </location>
</feature>
<evidence type="ECO:0000259" key="6">
    <source>
        <dbReference type="PROSITE" id="PS51296"/>
    </source>
</evidence>
<dbReference type="OrthoDB" id="9767869at2"/>
<keyword evidence="2" id="KW-0479">Metal-binding</keyword>
<dbReference type="PROSITE" id="PS51296">
    <property type="entry name" value="RIESKE"/>
    <property type="match status" value="1"/>
</dbReference>
<dbReference type="RefSeq" id="WP_092450021.1">
    <property type="nucleotide sequence ID" value="NZ_FOJI01000001.1"/>
</dbReference>
<dbReference type="SUPFAM" id="SSF51905">
    <property type="entry name" value="FAD/NAD(P)-binding domain"/>
    <property type="match status" value="1"/>
</dbReference>
<dbReference type="InterPro" id="IPR036922">
    <property type="entry name" value="Rieske_2Fe-2S_sf"/>
</dbReference>
<dbReference type="InterPro" id="IPR017941">
    <property type="entry name" value="Rieske_2Fe-2S"/>
</dbReference>
<dbReference type="STRING" id="99656.SAMN05421659_101399"/>
<dbReference type="GO" id="GO:0004497">
    <property type="term" value="F:monooxygenase activity"/>
    <property type="evidence" value="ECO:0007669"/>
    <property type="project" value="UniProtKB-ARBA"/>
</dbReference>
<dbReference type="GO" id="GO:0005737">
    <property type="term" value="C:cytoplasm"/>
    <property type="evidence" value="ECO:0007669"/>
    <property type="project" value="TreeGrafter"/>
</dbReference>
<keyword evidence="4" id="KW-0411">Iron-sulfur</keyword>
<name>A0A1I0MBV5_9FIRM</name>
<keyword evidence="1" id="KW-0001">2Fe-2S</keyword>
<evidence type="ECO:0000313" key="8">
    <source>
        <dbReference type="Proteomes" id="UP000199701"/>
    </source>
</evidence>
<dbReference type="InterPro" id="IPR006076">
    <property type="entry name" value="FAD-dep_OxRdtase"/>
</dbReference>
<dbReference type="Gene3D" id="3.30.9.10">
    <property type="entry name" value="D-Amino Acid Oxidase, subunit A, domain 2"/>
    <property type="match status" value="1"/>
</dbReference>
<dbReference type="Pfam" id="PF00355">
    <property type="entry name" value="Rieske"/>
    <property type="match status" value="1"/>
</dbReference>
<keyword evidence="3" id="KW-0408">Iron</keyword>
<keyword evidence="5" id="KW-0472">Membrane</keyword>
<dbReference type="PANTHER" id="PTHR13847:SF274">
    <property type="entry name" value="RIESKE 2FE-2S IRON-SULFUR PROTEIN YHFW-RELATED"/>
    <property type="match status" value="1"/>
</dbReference>
<dbReference type="GO" id="GO:0046872">
    <property type="term" value="F:metal ion binding"/>
    <property type="evidence" value="ECO:0007669"/>
    <property type="project" value="UniProtKB-KW"/>
</dbReference>
<keyword evidence="8" id="KW-1185">Reference proteome</keyword>
<dbReference type="Gene3D" id="3.50.50.60">
    <property type="entry name" value="FAD/NAD(P)-binding domain"/>
    <property type="match status" value="1"/>
</dbReference>
<accession>A0A1I0MBV5</accession>